<sequence length="473" mass="50432">MKCSLALLALLSASAASAQEPARGAPPDAPDPILEGLVQDALTHRPELAQSSTAVEAERERVPQAGAMPDPMFQVGIQNDGFKEIQIGKMETSYLSFMLTQPFFFPGKRGLRGEVARLGADQAEAAVARMRLSVEAEVRRAYLDLLLARDQLALLARTEALWLQSEKAARARYAVGEGAQSDLLRAQLERMRLRQQRLALEAQERTRVQELNRLRHRPLAEPIPTVRRIRDLADPALPPVAEALADAEARTPELAQAQLAQAQAEKRVALARREKLPDFTVSAGVMARGELDPMWQLSLGVTLPVWSGQKQNRAVAESAARARGSAHGEMAVRDLVRLRTEERLALLASARETVKLYRQELLVQSEAMATSTLGQYQTGRIPFASVLDGLNTWLATQGGFLDAVAQLQRLGIAQRELSLEAPGGAGGGMATGPVPGAGGGMGGQKAMGGGASVSQGAPAPAEESGGAATSGGM</sequence>
<organism evidence="4 5">
    <name type="scientific">Anaeromyxobacter paludicola</name>
    <dbReference type="NCBI Taxonomy" id="2918171"/>
    <lineage>
        <taxon>Bacteria</taxon>
        <taxon>Pseudomonadati</taxon>
        <taxon>Myxococcota</taxon>
        <taxon>Myxococcia</taxon>
        <taxon>Myxococcales</taxon>
        <taxon>Cystobacterineae</taxon>
        <taxon>Anaeromyxobacteraceae</taxon>
        <taxon>Anaeromyxobacter</taxon>
    </lineage>
</organism>
<feature type="signal peptide" evidence="3">
    <location>
        <begin position="1"/>
        <end position="18"/>
    </location>
</feature>
<protein>
    <recommendedName>
        <fullName evidence="6">Outer membrane efflux protein</fullName>
    </recommendedName>
</protein>
<dbReference type="EMBL" id="AP025592">
    <property type="protein sequence ID" value="BDG07909.1"/>
    <property type="molecule type" value="Genomic_DNA"/>
</dbReference>
<comment type="similarity">
    <text evidence="1">Belongs to the outer membrane factor (OMF) (TC 1.B.17) family.</text>
</comment>
<feature type="chain" id="PRO_5045038091" description="Outer membrane efflux protein" evidence="3">
    <location>
        <begin position="19"/>
        <end position="473"/>
    </location>
</feature>
<feature type="region of interest" description="Disordered" evidence="2">
    <location>
        <begin position="421"/>
        <end position="473"/>
    </location>
</feature>
<dbReference type="Gene3D" id="1.20.1600.10">
    <property type="entry name" value="Outer membrane efflux proteins (OEP)"/>
    <property type="match status" value="1"/>
</dbReference>
<name>A0ABN6N402_9BACT</name>
<keyword evidence="3" id="KW-0732">Signal</keyword>
<evidence type="ECO:0000313" key="4">
    <source>
        <dbReference type="EMBL" id="BDG07909.1"/>
    </source>
</evidence>
<dbReference type="PANTHER" id="PTHR30203">
    <property type="entry name" value="OUTER MEMBRANE CATION EFFLUX PROTEIN"/>
    <property type="match status" value="1"/>
</dbReference>
<proteinExistence type="inferred from homology"/>
<keyword evidence="5" id="KW-1185">Reference proteome</keyword>
<evidence type="ECO:0000313" key="5">
    <source>
        <dbReference type="Proteomes" id="UP001162734"/>
    </source>
</evidence>
<evidence type="ECO:0000256" key="1">
    <source>
        <dbReference type="ARBA" id="ARBA00007613"/>
    </source>
</evidence>
<dbReference type="InterPro" id="IPR003423">
    <property type="entry name" value="OMP_efflux"/>
</dbReference>
<reference evidence="5" key="1">
    <citation type="journal article" date="2022" name="Int. J. Syst. Evol. Microbiol.">
        <title>Anaeromyxobacter oryzae sp. nov., Anaeromyxobacter diazotrophicus sp. nov. and Anaeromyxobacter paludicola sp. nov., isolated from paddy soils.</title>
        <authorList>
            <person name="Itoh H."/>
            <person name="Xu Z."/>
            <person name="Mise K."/>
            <person name="Masuda Y."/>
            <person name="Ushijima N."/>
            <person name="Hayakawa C."/>
            <person name="Shiratori Y."/>
            <person name="Senoo K."/>
        </authorList>
    </citation>
    <scope>NUCLEOTIDE SEQUENCE [LARGE SCALE GENOMIC DNA]</scope>
    <source>
        <strain evidence="5">Red630</strain>
    </source>
</reference>
<dbReference type="PANTHER" id="PTHR30203:SF24">
    <property type="entry name" value="BLR4935 PROTEIN"/>
    <property type="match status" value="1"/>
</dbReference>
<dbReference type="Pfam" id="PF02321">
    <property type="entry name" value="OEP"/>
    <property type="match status" value="1"/>
</dbReference>
<gene>
    <name evidence="4" type="ORF">AMPC_10220</name>
</gene>
<dbReference type="RefSeq" id="WP_248344909.1">
    <property type="nucleotide sequence ID" value="NZ_AP025592.1"/>
</dbReference>
<evidence type="ECO:0000256" key="3">
    <source>
        <dbReference type="SAM" id="SignalP"/>
    </source>
</evidence>
<evidence type="ECO:0000256" key="2">
    <source>
        <dbReference type="SAM" id="MobiDB-lite"/>
    </source>
</evidence>
<feature type="compositionally biased region" description="Gly residues" evidence="2">
    <location>
        <begin position="423"/>
        <end position="451"/>
    </location>
</feature>
<dbReference type="SUPFAM" id="SSF56954">
    <property type="entry name" value="Outer membrane efflux proteins (OEP)"/>
    <property type="match status" value="1"/>
</dbReference>
<feature type="compositionally biased region" description="Low complexity" evidence="2">
    <location>
        <begin position="456"/>
        <end position="467"/>
    </location>
</feature>
<dbReference type="Proteomes" id="UP001162734">
    <property type="component" value="Chromosome"/>
</dbReference>
<evidence type="ECO:0008006" key="6">
    <source>
        <dbReference type="Google" id="ProtNLM"/>
    </source>
</evidence>
<dbReference type="InterPro" id="IPR010131">
    <property type="entry name" value="MdtP/NodT-like"/>
</dbReference>
<accession>A0ABN6N402</accession>